<keyword evidence="1" id="KW-1133">Transmembrane helix</keyword>
<dbReference type="Proteomes" id="UP000198287">
    <property type="component" value="Unassembled WGS sequence"/>
</dbReference>
<gene>
    <name evidence="2" type="ORF">Fcan01_17176</name>
</gene>
<sequence>MTYDGSPHLKYLPWYFIVFVLFYGVTSACSAYVVYWQYHAPREELSIAHSVQYALLIPAGVLGAGIALVVLVHGQESVHVVNGILEFHEMMEIYRITGQKNVFGKKNIFTEFLQLVGQAFIKAKIPSIYLTNGSLDLGGVGFWLALTGLPIVSLVAIPSAMFLYKADVFRFPLHDMWLYFGIEYGSNPLALLLHTSVRLGLMFVFFMEAQRIYPFIMFFYGMSGQLVYENIQTIVQHAKRIRESNRTVTQKWIFHYIHLAMLAAEPEKQMATQIFFLMSSGLFLCAGLNFAAIRFLDFGMPLLYYTAFPIFASLVLVIIISLLPLAISIHVVSGAILDIWTCSVPGGRKENPWLRKKVKSMRTIRVYAGVGGFYFYKLDESVLTTYFVAILDWTINLLMTFHPRAEDVKSFVTNF</sequence>
<dbReference type="EMBL" id="LNIX01000012">
    <property type="protein sequence ID" value="OXA47749.1"/>
    <property type="molecule type" value="Genomic_DNA"/>
</dbReference>
<feature type="transmembrane region" description="Helical" evidence="1">
    <location>
        <begin position="302"/>
        <end position="327"/>
    </location>
</feature>
<reference evidence="2 3" key="1">
    <citation type="submission" date="2015-12" db="EMBL/GenBank/DDBJ databases">
        <title>The genome of Folsomia candida.</title>
        <authorList>
            <person name="Faddeeva A."/>
            <person name="Derks M.F."/>
            <person name="Anvar Y."/>
            <person name="Smit S."/>
            <person name="Van Straalen N."/>
            <person name="Roelofs D."/>
        </authorList>
    </citation>
    <scope>NUCLEOTIDE SEQUENCE [LARGE SCALE GENOMIC DNA]</scope>
    <source>
        <strain evidence="2 3">VU population</strain>
        <tissue evidence="2">Whole body</tissue>
    </source>
</reference>
<protein>
    <submittedName>
        <fullName evidence="2">Uncharacterized protein</fullName>
    </submittedName>
</protein>
<feature type="transmembrane region" description="Helical" evidence="1">
    <location>
        <begin position="140"/>
        <end position="164"/>
    </location>
</feature>
<feature type="transmembrane region" description="Helical" evidence="1">
    <location>
        <begin position="12"/>
        <end position="38"/>
    </location>
</feature>
<dbReference type="AlphaFoldDB" id="A0A226DRB5"/>
<feature type="transmembrane region" description="Helical" evidence="1">
    <location>
        <begin position="50"/>
        <end position="72"/>
    </location>
</feature>
<evidence type="ECO:0000313" key="3">
    <source>
        <dbReference type="Proteomes" id="UP000198287"/>
    </source>
</evidence>
<comment type="caution">
    <text evidence="2">The sequence shown here is derived from an EMBL/GenBank/DDBJ whole genome shotgun (WGS) entry which is preliminary data.</text>
</comment>
<proteinExistence type="predicted"/>
<evidence type="ECO:0000256" key="1">
    <source>
        <dbReference type="SAM" id="Phobius"/>
    </source>
</evidence>
<name>A0A226DRB5_FOLCA</name>
<evidence type="ECO:0000313" key="2">
    <source>
        <dbReference type="EMBL" id="OXA47749.1"/>
    </source>
</evidence>
<keyword evidence="1" id="KW-0472">Membrane</keyword>
<accession>A0A226DRB5</accession>
<feature type="transmembrane region" description="Helical" evidence="1">
    <location>
        <begin position="274"/>
        <end position="296"/>
    </location>
</feature>
<organism evidence="2 3">
    <name type="scientific">Folsomia candida</name>
    <name type="common">Springtail</name>
    <dbReference type="NCBI Taxonomy" id="158441"/>
    <lineage>
        <taxon>Eukaryota</taxon>
        <taxon>Metazoa</taxon>
        <taxon>Ecdysozoa</taxon>
        <taxon>Arthropoda</taxon>
        <taxon>Hexapoda</taxon>
        <taxon>Collembola</taxon>
        <taxon>Entomobryomorpha</taxon>
        <taxon>Isotomoidea</taxon>
        <taxon>Isotomidae</taxon>
        <taxon>Proisotominae</taxon>
        <taxon>Folsomia</taxon>
    </lineage>
</organism>
<feature type="transmembrane region" description="Helical" evidence="1">
    <location>
        <begin position="185"/>
        <end position="206"/>
    </location>
</feature>
<keyword evidence="1" id="KW-0812">Transmembrane</keyword>
<keyword evidence="3" id="KW-1185">Reference proteome</keyword>